<evidence type="ECO:0000313" key="2">
    <source>
        <dbReference type="EMBL" id="BEQ16198.1"/>
    </source>
</evidence>
<sequence>MYDAIVLGGGYSGLAAARSLMHSGAGCLLLEAGDGLGGAGRCGPVAGESVEWFYHHIKPHDTFILDLIGQMGLENSLLWRETSMAFYLGQRLYPFSRPQDLLRFAPFTLADKMRFCAGMLSSRFTKSQNLAGVSAKDWIVRHWGPSVYHKMMAPLMRNKFGIPPERVCAGFLHGRIKGLSDTKSKGVGGEMLGYLDGGLDRLTRRLAQELAIGAEVKLQSPVTTLERTKDGYMVHAGGLSHTSKVVINTLPLNYFAKLPANFNFDNQVKYQGVVCALMALERPLDLPYWTNILEPGFSFKVLVNQSLLGPHRANLIYCSSYLPDDHPLISAPADQVRELYLKDLRTMAGTVKLKDCLVTQSPVATPVFDVDYRKQTHDLQYRLPGVFFAGNATIYPHSRTVSSVVGSGQRAAALALEHLAAGARAV</sequence>
<dbReference type="NCBIfam" id="NF005560">
    <property type="entry name" value="PRK07233.1"/>
    <property type="match status" value="1"/>
</dbReference>
<dbReference type="PANTHER" id="PTHR42923:SF46">
    <property type="entry name" value="AMINE OXIDASE"/>
    <property type="match status" value="1"/>
</dbReference>
<dbReference type="AlphaFoldDB" id="A0AAU9F1R5"/>
<dbReference type="RefSeq" id="WP_338601685.1">
    <property type="nucleotide sequence ID" value="NZ_AP028679.1"/>
</dbReference>
<dbReference type="KEGG" id="dmp:FAK_32640"/>
<evidence type="ECO:0000313" key="3">
    <source>
        <dbReference type="Proteomes" id="UP001366166"/>
    </source>
</evidence>
<dbReference type="InterPro" id="IPR002937">
    <property type="entry name" value="Amino_oxidase"/>
</dbReference>
<proteinExistence type="predicted"/>
<gene>
    <name evidence="2" type="ORF">FAK_32640</name>
</gene>
<reference evidence="3" key="1">
    <citation type="journal article" date="2023" name="Arch. Microbiol.">
        <title>Desulfoferula mesophilus gen. nov. sp. nov., a mesophilic sulfate-reducing bacterium isolated from a brackish lake sediment.</title>
        <authorList>
            <person name="Watanabe T."/>
            <person name="Yabe T."/>
            <person name="Tsuji J.M."/>
            <person name="Fukui M."/>
        </authorList>
    </citation>
    <scope>NUCLEOTIDE SEQUENCE [LARGE SCALE GENOMIC DNA]</scope>
    <source>
        <strain evidence="3">12FAK</strain>
    </source>
</reference>
<keyword evidence="3" id="KW-1185">Reference proteome</keyword>
<dbReference type="SUPFAM" id="SSF51905">
    <property type="entry name" value="FAD/NAD(P)-binding domain"/>
    <property type="match status" value="1"/>
</dbReference>
<feature type="domain" description="Amine oxidase" evidence="1">
    <location>
        <begin position="12"/>
        <end position="414"/>
    </location>
</feature>
<dbReference type="GO" id="GO:0016491">
    <property type="term" value="F:oxidoreductase activity"/>
    <property type="evidence" value="ECO:0007669"/>
    <property type="project" value="InterPro"/>
</dbReference>
<name>A0AAU9F1R5_9BACT</name>
<dbReference type="InterPro" id="IPR036188">
    <property type="entry name" value="FAD/NAD-bd_sf"/>
</dbReference>
<protein>
    <submittedName>
        <fullName evidence="2">Oxidoreductase</fullName>
    </submittedName>
</protein>
<organism evidence="2 3">
    <name type="scientific">Desulfoferula mesophila</name>
    <dbReference type="NCBI Taxonomy" id="3058419"/>
    <lineage>
        <taxon>Bacteria</taxon>
        <taxon>Pseudomonadati</taxon>
        <taxon>Thermodesulfobacteriota</taxon>
        <taxon>Desulfarculia</taxon>
        <taxon>Desulfarculales</taxon>
        <taxon>Desulfarculaceae</taxon>
        <taxon>Desulfoferula</taxon>
    </lineage>
</organism>
<dbReference type="Proteomes" id="UP001366166">
    <property type="component" value="Chromosome"/>
</dbReference>
<dbReference type="Gene3D" id="3.50.50.60">
    <property type="entry name" value="FAD/NAD(P)-binding domain"/>
    <property type="match status" value="1"/>
</dbReference>
<dbReference type="EMBL" id="AP028679">
    <property type="protein sequence ID" value="BEQ16198.1"/>
    <property type="molecule type" value="Genomic_DNA"/>
</dbReference>
<accession>A0AAU9F1R5</accession>
<dbReference type="PANTHER" id="PTHR42923">
    <property type="entry name" value="PROTOPORPHYRINOGEN OXIDASE"/>
    <property type="match status" value="1"/>
</dbReference>
<evidence type="ECO:0000259" key="1">
    <source>
        <dbReference type="Pfam" id="PF01593"/>
    </source>
</evidence>
<dbReference type="Pfam" id="PF01593">
    <property type="entry name" value="Amino_oxidase"/>
    <property type="match status" value="1"/>
</dbReference>
<dbReference type="InterPro" id="IPR050464">
    <property type="entry name" value="Zeta_carotene_desat/Oxidored"/>
</dbReference>